<protein>
    <submittedName>
        <fullName evidence="1">Uncharacterized protein</fullName>
    </submittedName>
</protein>
<comment type="caution">
    <text evidence="1">The sequence shown here is derived from an EMBL/GenBank/DDBJ whole genome shotgun (WGS) entry which is preliminary data.</text>
</comment>
<dbReference type="Proteomes" id="UP000828048">
    <property type="component" value="Chromosome 8"/>
</dbReference>
<gene>
    <name evidence="1" type="ORF">Vadar_024121</name>
</gene>
<proteinExistence type="predicted"/>
<evidence type="ECO:0000313" key="1">
    <source>
        <dbReference type="EMBL" id="KAH7852377.1"/>
    </source>
</evidence>
<name>A0ACB7YG59_9ERIC</name>
<dbReference type="EMBL" id="CM037158">
    <property type="protein sequence ID" value="KAH7852377.1"/>
    <property type="molecule type" value="Genomic_DNA"/>
</dbReference>
<organism evidence="1 2">
    <name type="scientific">Vaccinium darrowii</name>
    <dbReference type="NCBI Taxonomy" id="229202"/>
    <lineage>
        <taxon>Eukaryota</taxon>
        <taxon>Viridiplantae</taxon>
        <taxon>Streptophyta</taxon>
        <taxon>Embryophyta</taxon>
        <taxon>Tracheophyta</taxon>
        <taxon>Spermatophyta</taxon>
        <taxon>Magnoliopsida</taxon>
        <taxon>eudicotyledons</taxon>
        <taxon>Gunneridae</taxon>
        <taxon>Pentapetalae</taxon>
        <taxon>asterids</taxon>
        <taxon>Ericales</taxon>
        <taxon>Ericaceae</taxon>
        <taxon>Vaccinioideae</taxon>
        <taxon>Vaccinieae</taxon>
        <taxon>Vaccinium</taxon>
    </lineage>
</organism>
<keyword evidence="2" id="KW-1185">Reference proteome</keyword>
<reference evidence="1 2" key="1">
    <citation type="journal article" date="2021" name="Hortic Res">
        <title>High-quality reference genome and annotation aids understanding of berry development for evergreen blueberry (Vaccinium darrowii).</title>
        <authorList>
            <person name="Yu J."/>
            <person name="Hulse-Kemp A.M."/>
            <person name="Babiker E."/>
            <person name="Staton M."/>
        </authorList>
    </citation>
    <scope>NUCLEOTIDE SEQUENCE [LARGE SCALE GENOMIC DNA]</scope>
    <source>
        <strain evidence="2">cv. NJ 8807/NJ 8810</strain>
        <tissue evidence="1">Young leaf</tissue>
    </source>
</reference>
<evidence type="ECO:0000313" key="2">
    <source>
        <dbReference type="Proteomes" id="UP000828048"/>
    </source>
</evidence>
<accession>A0ACB7YG59</accession>
<sequence length="428" mass="47476">MALCNSKLSTHLRIQQSQPVLFLNFLRLAILFLLFPFANSITFNLSNFKPNDQTIDYTGDAFVASGVIQLTKNLVDTVLTQSAGRATYSQAIHLWDSETGNLTDFNTHFTFMIQAIDSSTIAPGDGLTFFLCPYNATIPNYSSGGFLGLFNNSNAFNNTNNQIVAVEFDTYQNSWDPSTYHVGIDVNSIESVANLTWDSSMANNQTANVWVNYDSNTTTLSVYLTYDDNPVFQGNYTLSYVVDLSKVLPEWISVGFSAATGKASKESDVYSFGVVALEIACGRKPVEVNRDPGQVRISEWVWSLYGKGQLFEAVGKDLTMEYDEHQVERLMLVGLWCCHPDPNLRPSIRQAINILTFEAQLPILPSQMPVPIYLSPPMCMPSYSSSVLTTDSNKDKTQCSSSTNSQSCYSSFSIGSTKALLQNHEDKE</sequence>